<evidence type="ECO:0000313" key="2">
    <source>
        <dbReference type="Proteomes" id="UP000605201"/>
    </source>
</evidence>
<comment type="caution">
    <text evidence="1">The sequence shown here is derived from an EMBL/GenBank/DDBJ whole genome shotgun (WGS) entry which is preliminary data.</text>
</comment>
<dbReference type="AlphaFoldDB" id="A0A8J6TS74"/>
<dbReference type="Proteomes" id="UP000605201">
    <property type="component" value="Unassembled WGS sequence"/>
</dbReference>
<name>A0A8J6TS74_9BACT</name>
<evidence type="ECO:0000313" key="1">
    <source>
        <dbReference type="EMBL" id="MBC8431810.1"/>
    </source>
</evidence>
<organism evidence="1 2">
    <name type="scientific">Candidatus Desulfatibia vada</name>
    <dbReference type="NCBI Taxonomy" id="2841696"/>
    <lineage>
        <taxon>Bacteria</taxon>
        <taxon>Pseudomonadati</taxon>
        <taxon>Thermodesulfobacteriota</taxon>
        <taxon>Desulfobacteria</taxon>
        <taxon>Desulfobacterales</taxon>
        <taxon>Desulfobacterales incertae sedis</taxon>
        <taxon>Candidatus Desulfatibia</taxon>
    </lineage>
</organism>
<sequence length="125" mass="14929">MPEVPQKRLTRRNSGETRRYSGAIRAQKNKIRYKADEKFEMSCDFNLDEYTKHCFKVIHDELYTVKVCITSAWARYIGEKIWHESQRSRKLRDGSLTRFSHETERLICKLSTAKSRRRGHFSLKT</sequence>
<protein>
    <submittedName>
        <fullName evidence="1">WYL domain-containing protein</fullName>
    </submittedName>
</protein>
<accession>A0A8J6TS74</accession>
<gene>
    <name evidence="1" type="ORF">H8D96_07800</name>
</gene>
<reference evidence="1 2" key="1">
    <citation type="submission" date="2020-08" db="EMBL/GenBank/DDBJ databases">
        <title>Bridging the membrane lipid divide: bacteria of the FCB group superphylum have the potential to synthesize archaeal ether lipids.</title>
        <authorList>
            <person name="Villanueva L."/>
            <person name="Von Meijenfeldt F.A.B."/>
            <person name="Westbye A.B."/>
            <person name="Yadav S."/>
            <person name="Hopmans E.C."/>
            <person name="Dutilh B.E."/>
            <person name="Sinninghe Damste J.S."/>
        </authorList>
    </citation>
    <scope>NUCLEOTIDE SEQUENCE [LARGE SCALE GENOMIC DNA]</scope>
    <source>
        <strain evidence="1">NIOZ-UU17</strain>
    </source>
</reference>
<dbReference type="EMBL" id="JACNIG010000180">
    <property type="protein sequence ID" value="MBC8431810.1"/>
    <property type="molecule type" value="Genomic_DNA"/>
</dbReference>
<proteinExistence type="predicted"/>